<dbReference type="PANTHER" id="PTHR12924:SF0">
    <property type="entry name" value="TRANSLOCON-ASSOCIATED PROTEIN SUBUNIT ALPHA"/>
    <property type="match status" value="1"/>
</dbReference>
<dbReference type="PANTHER" id="PTHR12924">
    <property type="entry name" value="TRANSLOCON-ASSOCIATED PROTEIN, ALPHA SUBUNIT"/>
    <property type="match status" value="1"/>
</dbReference>
<keyword evidence="4" id="KW-0256">Endoplasmic reticulum</keyword>
<evidence type="ECO:0000313" key="12">
    <source>
        <dbReference type="EMBL" id="KMM68358.1"/>
    </source>
</evidence>
<evidence type="ECO:0000256" key="6">
    <source>
        <dbReference type="ARBA" id="ARBA00023136"/>
    </source>
</evidence>
<feature type="region of interest" description="Disordered" evidence="9">
    <location>
        <begin position="206"/>
        <end position="231"/>
    </location>
</feature>
<proteinExistence type="inferred from homology"/>
<feature type="compositionally biased region" description="Basic residues" evidence="9">
    <location>
        <begin position="206"/>
        <end position="215"/>
    </location>
</feature>
<evidence type="ECO:0000313" key="13">
    <source>
        <dbReference type="Proteomes" id="UP000054567"/>
    </source>
</evidence>
<keyword evidence="2 10" id="KW-0812">Transmembrane</keyword>
<comment type="similarity">
    <text evidence="8">Belongs to the IRC22 family.</text>
</comment>
<keyword evidence="6 10" id="KW-0472">Membrane</keyword>
<keyword evidence="5 10" id="KW-1133">Transmembrane helix</keyword>
<comment type="subcellular location">
    <subcellularLocation>
        <location evidence="1">Endoplasmic reticulum membrane</location>
        <topology evidence="1">Single-pass type I membrane protein</topology>
    </subcellularLocation>
</comment>
<evidence type="ECO:0000256" key="3">
    <source>
        <dbReference type="ARBA" id="ARBA00022729"/>
    </source>
</evidence>
<name>A0A0J6FDH4_COCPO</name>
<dbReference type="GO" id="GO:0005789">
    <property type="term" value="C:endoplasmic reticulum membrane"/>
    <property type="evidence" value="ECO:0007669"/>
    <property type="project" value="UniProtKB-SubCell"/>
</dbReference>
<comment type="function">
    <text evidence="7">Is probably involved in a pathway contributing to genomic integrity.</text>
</comment>
<feature type="compositionally biased region" description="Polar residues" evidence="9">
    <location>
        <begin position="216"/>
        <end position="229"/>
    </location>
</feature>
<dbReference type="EMBL" id="DS268110">
    <property type="protein sequence ID" value="KMM68358.1"/>
    <property type="molecule type" value="Genomic_DNA"/>
</dbReference>
<evidence type="ECO:0000256" key="7">
    <source>
        <dbReference type="ARBA" id="ARBA00037565"/>
    </source>
</evidence>
<dbReference type="Pfam" id="PF03896">
    <property type="entry name" value="TRAP_alpha"/>
    <property type="match status" value="1"/>
</dbReference>
<feature type="signal peptide" evidence="11">
    <location>
        <begin position="1"/>
        <end position="21"/>
    </location>
</feature>
<dbReference type="OrthoDB" id="1926781at2759"/>
<evidence type="ECO:0000256" key="11">
    <source>
        <dbReference type="SAM" id="SignalP"/>
    </source>
</evidence>
<dbReference type="InterPro" id="IPR005595">
    <property type="entry name" value="TRAP_alpha"/>
</dbReference>
<evidence type="ECO:0000256" key="5">
    <source>
        <dbReference type="ARBA" id="ARBA00022989"/>
    </source>
</evidence>
<dbReference type="Proteomes" id="UP000054567">
    <property type="component" value="Unassembled WGS sequence"/>
</dbReference>
<reference evidence="12 13" key="1">
    <citation type="submission" date="2007-06" db="EMBL/GenBank/DDBJ databases">
        <title>The Genome Sequence of Coccidioides posadasii RMSCC_3488.</title>
        <authorList>
            <consortium name="Coccidioides Genome Resources Consortium"/>
            <consortium name="The Broad Institute Genome Sequencing Platform"/>
            <person name="Henn M.R."/>
            <person name="Sykes S."/>
            <person name="Young S."/>
            <person name="Jaffe D."/>
            <person name="Berlin A."/>
            <person name="Alvarez P."/>
            <person name="Butler J."/>
            <person name="Gnerre S."/>
            <person name="Grabherr M."/>
            <person name="Mauceli E."/>
            <person name="Brockman W."/>
            <person name="Kodira C."/>
            <person name="Alvarado L."/>
            <person name="Zeng Q."/>
            <person name="Crawford M."/>
            <person name="Antoine C."/>
            <person name="Devon K."/>
            <person name="Galgiani J."/>
            <person name="Orsborn K."/>
            <person name="Lewis M.L."/>
            <person name="Nusbaum C."/>
            <person name="Galagan J."/>
            <person name="Birren B."/>
        </authorList>
    </citation>
    <scope>NUCLEOTIDE SEQUENCE [LARGE SCALE GENOMIC DNA]</scope>
    <source>
        <strain evidence="12 13">RMSCC 3488</strain>
    </source>
</reference>
<evidence type="ECO:0000256" key="9">
    <source>
        <dbReference type="SAM" id="MobiDB-lite"/>
    </source>
</evidence>
<protein>
    <submittedName>
        <fullName evidence="12">Uncharacterized protein</fullName>
    </submittedName>
</protein>
<accession>A0A0J6FDH4</accession>
<evidence type="ECO:0000256" key="10">
    <source>
        <dbReference type="SAM" id="Phobius"/>
    </source>
</evidence>
<dbReference type="AlphaFoldDB" id="A0A0J6FDH4"/>
<feature type="transmembrane region" description="Helical" evidence="10">
    <location>
        <begin position="172"/>
        <end position="198"/>
    </location>
</feature>
<evidence type="ECO:0000256" key="2">
    <source>
        <dbReference type="ARBA" id="ARBA00022692"/>
    </source>
</evidence>
<keyword evidence="3 11" id="KW-0732">Signal</keyword>
<dbReference type="VEuPathDB" id="FungiDB:CPAG_04687"/>
<sequence>MGKFGLISLALLSLQTLLVRAEDAAATTPKEAIVEDKDAPSLDVDISTTFPDSEIFGVKLVNGLPTNALVKFTNNEPDPVTVDVIGASLWTLSEPSQNVRNLTMKRYNVEVAANSERTLTYGFATEMLPQELSLNIAAMVAKKDGFLFTVPAYNGTITVVEPDMSIFDPQVIFLYFFVSATFVGASYFLYTLWIAPYFPQKRKPVKSHDRAKKASRQQAGVDSGDQVSDSPAVAKTYDAEWIPAHHIHRPEARKVKSGSGRSKNRG</sequence>
<gene>
    <name evidence="12" type="ORF">CPAG_04687</name>
</gene>
<reference evidence="13" key="2">
    <citation type="journal article" date="2009" name="Genome Res.">
        <title>Comparative genomic analyses of the human fungal pathogens Coccidioides and their relatives.</title>
        <authorList>
            <person name="Sharpton T.J."/>
            <person name="Stajich J.E."/>
            <person name="Rounsley S.D."/>
            <person name="Gardner M.J."/>
            <person name="Wortman J.R."/>
            <person name="Jordar V.S."/>
            <person name="Maiti R."/>
            <person name="Kodira C.D."/>
            <person name="Neafsey D.E."/>
            <person name="Zeng Q."/>
            <person name="Hung C.-Y."/>
            <person name="McMahan C."/>
            <person name="Muszewska A."/>
            <person name="Grynberg M."/>
            <person name="Mandel M.A."/>
            <person name="Kellner E.M."/>
            <person name="Barker B.M."/>
            <person name="Galgiani J.N."/>
            <person name="Orbach M.J."/>
            <person name="Kirkland T.N."/>
            <person name="Cole G.T."/>
            <person name="Henn M.R."/>
            <person name="Birren B.W."/>
            <person name="Taylor J.W."/>
        </authorList>
    </citation>
    <scope>NUCLEOTIDE SEQUENCE [LARGE SCALE GENOMIC DNA]</scope>
    <source>
        <strain evidence="13">RMSCC 3488</strain>
    </source>
</reference>
<reference evidence="13" key="3">
    <citation type="journal article" date="2010" name="Genome Res.">
        <title>Population genomic sequencing of Coccidioides fungi reveals recent hybridization and transposon control.</title>
        <authorList>
            <person name="Neafsey D.E."/>
            <person name="Barker B.M."/>
            <person name="Sharpton T.J."/>
            <person name="Stajich J.E."/>
            <person name="Park D.J."/>
            <person name="Whiston E."/>
            <person name="Hung C.-Y."/>
            <person name="McMahan C."/>
            <person name="White J."/>
            <person name="Sykes S."/>
            <person name="Heiman D."/>
            <person name="Young S."/>
            <person name="Zeng Q."/>
            <person name="Abouelleil A."/>
            <person name="Aftuck L."/>
            <person name="Bessette D."/>
            <person name="Brown A."/>
            <person name="FitzGerald M."/>
            <person name="Lui A."/>
            <person name="Macdonald J.P."/>
            <person name="Priest M."/>
            <person name="Orbach M.J."/>
            <person name="Galgiani J.N."/>
            <person name="Kirkland T.N."/>
            <person name="Cole G.T."/>
            <person name="Birren B.W."/>
            <person name="Henn M.R."/>
            <person name="Taylor J.W."/>
            <person name="Rounsley S.D."/>
        </authorList>
    </citation>
    <scope>NUCLEOTIDE SEQUENCE [LARGE SCALE GENOMIC DNA]</scope>
    <source>
        <strain evidence="13">RMSCC 3488</strain>
    </source>
</reference>
<evidence type="ECO:0000256" key="8">
    <source>
        <dbReference type="ARBA" id="ARBA00038311"/>
    </source>
</evidence>
<evidence type="ECO:0000256" key="4">
    <source>
        <dbReference type="ARBA" id="ARBA00022824"/>
    </source>
</evidence>
<organism evidence="12 13">
    <name type="scientific">Coccidioides posadasii RMSCC 3488</name>
    <dbReference type="NCBI Taxonomy" id="454284"/>
    <lineage>
        <taxon>Eukaryota</taxon>
        <taxon>Fungi</taxon>
        <taxon>Dikarya</taxon>
        <taxon>Ascomycota</taxon>
        <taxon>Pezizomycotina</taxon>
        <taxon>Eurotiomycetes</taxon>
        <taxon>Eurotiomycetidae</taxon>
        <taxon>Onygenales</taxon>
        <taxon>Onygenaceae</taxon>
        <taxon>Coccidioides</taxon>
    </lineage>
</organism>
<evidence type="ECO:0000256" key="1">
    <source>
        <dbReference type="ARBA" id="ARBA00004115"/>
    </source>
</evidence>
<feature type="chain" id="PRO_5005271088" evidence="11">
    <location>
        <begin position="22"/>
        <end position="266"/>
    </location>
</feature>
<feature type="region of interest" description="Disordered" evidence="9">
    <location>
        <begin position="244"/>
        <end position="266"/>
    </location>
</feature>